<protein>
    <submittedName>
        <fullName evidence="1">Uncharacterized protein</fullName>
    </submittedName>
</protein>
<dbReference type="EMBL" id="VIGI01000003">
    <property type="protein sequence ID" value="KAB8302676.1"/>
    <property type="molecule type" value="Genomic_DNA"/>
</dbReference>
<evidence type="ECO:0000313" key="1">
    <source>
        <dbReference type="EMBL" id="KAB8302676.1"/>
    </source>
</evidence>
<dbReference type="Proteomes" id="UP000326757">
    <property type="component" value="Unassembled WGS sequence"/>
</dbReference>
<keyword evidence="2" id="KW-1185">Reference proteome</keyword>
<evidence type="ECO:0000313" key="2">
    <source>
        <dbReference type="Proteomes" id="UP000326757"/>
    </source>
</evidence>
<organism evidence="1 2">
    <name type="scientific">Monilinia laxa</name>
    <name type="common">Brown rot fungus</name>
    <name type="synonym">Sclerotinia laxa</name>
    <dbReference type="NCBI Taxonomy" id="61186"/>
    <lineage>
        <taxon>Eukaryota</taxon>
        <taxon>Fungi</taxon>
        <taxon>Dikarya</taxon>
        <taxon>Ascomycota</taxon>
        <taxon>Pezizomycotina</taxon>
        <taxon>Leotiomycetes</taxon>
        <taxon>Helotiales</taxon>
        <taxon>Sclerotiniaceae</taxon>
        <taxon>Monilinia</taxon>
    </lineage>
</organism>
<sequence length="66" mass="7772">MFSSLAKIQRICYIFSIYPSHVREFPCRMCLLPPNSSSKIYQISKPSFNAQFDPNGYFYPLISHQY</sequence>
<gene>
    <name evidence="1" type="ORF">EYC80_006039</name>
</gene>
<name>A0A5N6KFX5_MONLA</name>
<accession>A0A5N6KFX5</accession>
<dbReference type="AlphaFoldDB" id="A0A5N6KFX5"/>
<comment type="caution">
    <text evidence="1">The sequence shown here is derived from an EMBL/GenBank/DDBJ whole genome shotgun (WGS) entry which is preliminary data.</text>
</comment>
<proteinExistence type="predicted"/>
<reference evidence="1 2" key="1">
    <citation type="submission" date="2019-06" db="EMBL/GenBank/DDBJ databases">
        <title>Genome Sequence of the Brown Rot Fungal Pathogen Monilinia laxa.</title>
        <authorList>
            <person name="De Miccolis Angelini R.M."/>
            <person name="Landi L."/>
            <person name="Abate D."/>
            <person name="Pollastro S."/>
            <person name="Romanazzi G."/>
            <person name="Faretra F."/>
        </authorList>
    </citation>
    <scope>NUCLEOTIDE SEQUENCE [LARGE SCALE GENOMIC DNA]</scope>
    <source>
        <strain evidence="1 2">Mlax316</strain>
    </source>
</reference>